<dbReference type="WBParaSite" id="ALUE_0001420001-mRNA-1">
    <property type="protein sequence ID" value="ALUE_0001420001-mRNA-1"/>
    <property type="gene ID" value="ALUE_0001420001"/>
</dbReference>
<feature type="transmembrane region" description="Helical" evidence="1">
    <location>
        <begin position="83"/>
        <end position="104"/>
    </location>
</feature>
<accession>A0A0M3I9P1</accession>
<sequence length="219" mass="24875">MERSDITNLCTLHIFIPLQLLNVVQCVEIVLKYFECYGRRFNIAFNWLKFLMIFDVIAIIFAVFTVIEFALFTTSFIVATLHLILYIAIIVVTIAAIRAVVVYFRRKRHIEGSKSNQLRLLLSTMLYALPPNILGLPSLPISISFMLMCTNPSNKAAFAIYKKANLAQDILVQLRPIILALSTIIALPSYRKASLKLFASKRRIATVKRITLTTADSKF</sequence>
<proteinExistence type="predicted"/>
<protein>
    <submittedName>
        <fullName evidence="3">G_PROTEIN_RECEP_F1_2 domain-containing protein</fullName>
    </submittedName>
</protein>
<feature type="transmembrane region" description="Helical" evidence="1">
    <location>
        <begin position="125"/>
        <end position="148"/>
    </location>
</feature>
<organism evidence="2 3">
    <name type="scientific">Ascaris lumbricoides</name>
    <name type="common">Giant roundworm</name>
    <dbReference type="NCBI Taxonomy" id="6252"/>
    <lineage>
        <taxon>Eukaryota</taxon>
        <taxon>Metazoa</taxon>
        <taxon>Ecdysozoa</taxon>
        <taxon>Nematoda</taxon>
        <taxon>Chromadorea</taxon>
        <taxon>Rhabditida</taxon>
        <taxon>Spirurina</taxon>
        <taxon>Ascaridomorpha</taxon>
        <taxon>Ascaridoidea</taxon>
        <taxon>Ascarididae</taxon>
        <taxon>Ascaris</taxon>
    </lineage>
</organism>
<evidence type="ECO:0000256" key="1">
    <source>
        <dbReference type="SAM" id="Phobius"/>
    </source>
</evidence>
<keyword evidence="2" id="KW-1185">Reference proteome</keyword>
<feature type="transmembrane region" description="Helical" evidence="1">
    <location>
        <begin position="52"/>
        <end position="77"/>
    </location>
</feature>
<dbReference type="Proteomes" id="UP000036681">
    <property type="component" value="Unplaced"/>
</dbReference>
<feature type="transmembrane region" description="Helical" evidence="1">
    <location>
        <begin position="170"/>
        <end position="190"/>
    </location>
</feature>
<keyword evidence="1" id="KW-0812">Transmembrane</keyword>
<evidence type="ECO:0000313" key="3">
    <source>
        <dbReference type="WBParaSite" id="ALUE_0001420001-mRNA-1"/>
    </source>
</evidence>
<dbReference type="AlphaFoldDB" id="A0A0M3I9P1"/>
<keyword evidence="1" id="KW-1133">Transmembrane helix</keyword>
<evidence type="ECO:0000313" key="2">
    <source>
        <dbReference type="Proteomes" id="UP000036681"/>
    </source>
</evidence>
<reference evidence="3" key="1">
    <citation type="submission" date="2017-02" db="UniProtKB">
        <authorList>
            <consortium name="WormBaseParasite"/>
        </authorList>
    </citation>
    <scope>IDENTIFICATION</scope>
</reference>
<name>A0A0M3I9P1_ASCLU</name>
<keyword evidence="1" id="KW-0472">Membrane</keyword>